<evidence type="ECO:0000256" key="1">
    <source>
        <dbReference type="ARBA" id="ARBA00005091"/>
    </source>
</evidence>
<dbReference type="PANTHER" id="PTHR42701">
    <property type="entry name" value="IMIDAZOLE GLYCEROL PHOSPHATE SYNTHASE SUBUNIT HISH"/>
    <property type="match status" value="1"/>
</dbReference>
<dbReference type="PROSITE" id="PS51274">
    <property type="entry name" value="GATASE_COBBQ"/>
    <property type="match status" value="1"/>
</dbReference>
<dbReference type="RefSeq" id="WP_091096360.1">
    <property type="nucleotide sequence ID" value="NZ_FNXE01000006.1"/>
</dbReference>
<dbReference type="InterPro" id="IPR010139">
    <property type="entry name" value="Imidazole-glycPsynth_HisH"/>
</dbReference>
<evidence type="ECO:0000313" key="13">
    <source>
        <dbReference type="EMBL" id="SEH65311.1"/>
    </source>
</evidence>
<dbReference type="PANTHER" id="PTHR42701:SF1">
    <property type="entry name" value="IMIDAZOLE GLYCEROL PHOSPHATE SYNTHASE SUBUNIT HISH"/>
    <property type="match status" value="1"/>
</dbReference>
<proteinExistence type="inferred from homology"/>
<dbReference type="OrthoDB" id="9807137at2"/>
<dbReference type="STRING" id="1159016.SAMN02927937_00692"/>
<dbReference type="InterPro" id="IPR017926">
    <property type="entry name" value="GATASE"/>
</dbReference>
<evidence type="ECO:0000256" key="6">
    <source>
        <dbReference type="ARBA" id="ARBA00023102"/>
    </source>
</evidence>
<feature type="active site" evidence="10 11">
    <location>
        <position position="174"/>
    </location>
</feature>
<comment type="pathway">
    <text evidence="1 10">Amino-acid biosynthesis; L-histidine biosynthesis; L-histidine from 5-phospho-alpha-D-ribose 1-diphosphate: step 5/9.</text>
</comment>
<evidence type="ECO:0000313" key="14">
    <source>
        <dbReference type="Proteomes" id="UP000199634"/>
    </source>
</evidence>
<evidence type="ECO:0000256" key="2">
    <source>
        <dbReference type="ARBA" id="ARBA00011152"/>
    </source>
</evidence>
<accession>A0A1H6K0U4</accession>
<keyword evidence="14" id="KW-1185">Reference proteome</keyword>
<evidence type="ECO:0000256" key="3">
    <source>
        <dbReference type="ARBA" id="ARBA00022605"/>
    </source>
</evidence>
<dbReference type="Pfam" id="PF00117">
    <property type="entry name" value="GATase"/>
    <property type="match status" value="1"/>
</dbReference>
<dbReference type="PIRSF" id="PIRSF000495">
    <property type="entry name" value="Amidotransf_hisH"/>
    <property type="match status" value="1"/>
</dbReference>
<comment type="catalytic activity">
    <reaction evidence="9 10">
        <text>L-glutamine + H2O = L-glutamate + NH4(+)</text>
        <dbReference type="Rhea" id="RHEA:15889"/>
        <dbReference type="ChEBI" id="CHEBI:15377"/>
        <dbReference type="ChEBI" id="CHEBI:28938"/>
        <dbReference type="ChEBI" id="CHEBI:29985"/>
        <dbReference type="ChEBI" id="CHEBI:58359"/>
        <dbReference type="EC" id="3.5.1.2"/>
    </reaction>
</comment>
<gene>
    <name evidence="10" type="primary">hisH</name>
    <name evidence="13" type="ORF">SAMN02927937_00692</name>
</gene>
<dbReference type="GO" id="GO:0004359">
    <property type="term" value="F:glutaminase activity"/>
    <property type="evidence" value="ECO:0007669"/>
    <property type="project" value="UniProtKB-EC"/>
</dbReference>
<dbReference type="NCBIfam" id="TIGR01855">
    <property type="entry name" value="IMP_synth_hisH"/>
    <property type="match status" value="1"/>
</dbReference>
<keyword evidence="7 10" id="KW-0456">Lyase</keyword>
<dbReference type="CDD" id="cd01748">
    <property type="entry name" value="GATase1_IGP_Synthase"/>
    <property type="match status" value="1"/>
</dbReference>
<evidence type="ECO:0000256" key="5">
    <source>
        <dbReference type="ARBA" id="ARBA00022962"/>
    </source>
</evidence>
<reference evidence="13 14" key="1">
    <citation type="submission" date="2016-10" db="EMBL/GenBank/DDBJ databases">
        <authorList>
            <person name="de Groot N.N."/>
        </authorList>
    </citation>
    <scope>NUCLEOTIDE SEQUENCE [LARGE SCALE GENOMIC DNA]</scope>
    <source>
        <strain evidence="13 14">CGMCC 1.10825</strain>
    </source>
</reference>
<dbReference type="GO" id="GO:0005737">
    <property type="term" value="C:cytoplasm"/>
    <property type="evidence" value="ECO:0007669"/>
    <property type="project" value="UniProtKB-SubCell"/>
</dbReference>
<dbReference type="EC" id="4.3.2.10" evidence="10"/>
<dbReference type="AlphaFoldDB" id="A0A1H6K0U4"/>
<keyword evidence="13" id="KW-0808">Transferase</keyword>
<keyword evidence="6 10" id="KW-0368">Histidine biosynthesis</keyword>
<feature type="active site" evidence="10 11">
    <location>
        <position position="176"/>
    </location>
</feature>
<comment type="subunit">
    <text evidence="2 10">Heterodimer of HisH and HisF.</text>
</comment>
<keyword evidence="5 10" id="KW-0315">Glutamine amidotransferase</keyword>
<evidence type="ECO:0000259" key="12">
    <source>
        <dbReference type="Pfam" id="PF00117"/>
    </source>
</evidence>
<dbReference type="GO" id="GO:0000105">
    <property type="term" value="P:L-histidine biosynthetic process"/>
    <property type="evidence" value="ECO:0007669"/>
    <property type="project" value="UniProtKB-UniRule"/>
</dbReference>
<dbReference type="PROSITE" id="PS51273">
    <property type="entry name" value="GATASE_TYPE_1"/>
    <property type="match status" value="1"/>
</dbReference>
<evidence type="ECO:0000256" key="7">
    <source>
        <dbReference type="ARBA" id="ARBA00023239"/>
    </source>
</evidence>
<evidence type="ECO:0000256" key="11">
    <source>
        <dbReference type="PIRSR" id="PIRSR000495-1"/>
    </source>
</evidence>
<dbReference type="EC" id="3.5.1.2" evidence="10"/>
<evidence type="ECO:0000256" key="8">
    <source>
        <dbReference type="ARBA" id="ARBA00047838"/>
    </source>
</evidence>
<comment type="subcellular location">
    <subcellularLocation>
        <location evidence="10">Cytoplasm</location>
    </subcellularLocation>
</comment>
<comment type="function">
    <text evidence="10">IGPS catalyzes the conversion of PRFAR and glutamine to IGP, AICAR and glutamate. The HisH subunit catalyzes the hydrolysis of glutamine to glutamate and ammonia as part of the synthesis of IGP and AICAR. The resulting ammonia molecule is channeled to the active site of HisF.</text>
</comment>
<dbReference type="UniPathway" id="UPA00031">
    <property type="reaction ID" value="UER00010"/>
</dbReference>
<dbReference type="InterPro" id="IPR029062">
    <property type="entry name" value="Class_I_gatase-like"/>
</dbReference>
<keyword evidence="10" id="KW-0963">Cytoplasm</keyword>
<name>A0A1H6K0U4_9FLAO</name>
<keyword evidence="3 10" id="KW-0028">Amino-acid biosynthesis</keyword>
<dbReference type="EMBL" id="FNXE01000006">
    <property type="protein sequence ID" value="SEH65311.1"/>
    <property type="molecule type" value="Genomic_DNA"/>
</dbReference>
<evidence type="ECO:0000256" key="10">
    <source>
        <dbReference type="HAMAP-Rule" id="MF_00278"/>
    </source>
</evidence>
<evidence type="ECO:0000256" key="4">
    <source>
        <dbReference type="ARBA" id="ARBA00022801"/>
    </source>
</evidence>
<dbReference type="HAMAP" id="MF_00278">
    <property type="entry name" value="HisH"/>
    <property type="match status" value="1"/>
</dbReference>
<organism evidence="13 14">
    <name type="scientific">Paenimyroides marinum</name>
    <dbReference type="NCBI Taxonomy" id="1159016"/>
    <lineage>
        <taxon>Bacteria</taxon>
        <taxon>Pseudomonadati</taxon>
        <taxon>Bacteroidota</taxon>
        <taxon>Flavobacteriia</taxon>
        <taxon>Flavobacteriales</taxon>
        <taxon>Flavobacteriaceae</taxon>
        <taxon>Paenimyroides</taxon>
    </lineage>
</organism>
<dbReference type="SUPFAM" id="SSF52317">
    <property type="entry name" value="Class I glutamine amidotransferase-like"/>
    <property type="match status" value="1"/>
</dbReference>
<dbReference type="GO" id="GO:0000107">
    <property type="term" value="F:imidazoleglycerol-phosphate synthase activity"/>
    <property type="evidence" value="ECO:0007669"/>
    <property type="project" value="UniProtKB-UniRule"/>
</dbReference>
<keyword evidence="4 10" id="KW-0378">Hydrolase</keyword>
<comment type="catalytic activity">
    <reaction evidence="8 10">
        <text>5-[(5-phospho-1-deoxy-D-ribulos-1-ylimino)methylamino]-1-(5-phospho-beta-D-ribosyl)imidazole-4-carboxamide + L-glutamine = D-erythro-1-(imidazol-4-yl)glycerol 3-phosphate + 5-amino-1-(5-phospho-beta-D-ribosyl)imidazole-4-carboxamide + L-glutamate + H(+)</text>
        <dbReference type="Rhea" id="RHEA:24793"/>
        <dbReference type="ChEBI" id="CHEBI:15378"/>
        <dbReference type="ChEBI" id="CHEBI:29985"/>
        <dbReference type="ChEBI" id="CHEBI:58278"/>
        <dbReference type="ChEBI" id="CHEBI:58359"/>
        <dbReference type="ChEBI" id="CHEBI:58475"/>
        <dbReference type="ChEBI" id="CHEBI:58525"/>
        <dbReference type="EC" id="4.3.2.10"/>
    </reaction>
</comment>
<feature type="active site" description="Nucleophile" evidence="10 11">
    <location>
        <position position="76"/>
    </location>
</feature>
<feature type="domain" description="Glutamine amidotransferase" evidence="12">
    <location>
        <begin position="12"/>
        <end position="190"/>
    </location>
</feature>
<sequence length="192" mass="21281">MIAILKYNAGNTTSVENAIKSLGYAALVTDDVSLLKSAEKIIFPGVGEASSAMKYLRKRGLDEVIKNLEQPVLGICLGMQLLCESSEEGDTEGLGIFKTKVRKFPLKDIVPHMGWNNFTAVNGDLFQHISIENDCYFVHSYYAELCSEIAATTNYILPFSAALQKDNFYATQFHPEKSSLTGLQILKNFLEL</sequence>
<dbReference type="Proteomes" id="UP000199634">
    <property type="component" value="Unassembled WGS sequence"/>
</dbReference>
<dbReference type="GO" id="GO:0016829">
    <property type="term" value="F:lyase activity"/>
    <property type="evidence" value="ECO:0007669"/>
    <property type="project" value="UniProtKB-KW"/>
</dbReference>
<dbReference type="Gene3D" id="3.40.50.880">
    <property type="match status" value="1"/>
</dbReference>
<protein>
    <recommendedName>
        <fullName evidence="10">Imidazole glycerol phosphate synthase subunit HisH</fullName>
        <ecNumber evidence="10">4.3.2.10</ecNumber>
    </recommendedName>
    <alternativeName>
        <fullName evidence="10">IGP synthase glutaminase subunit</fullName>
        <ecNumber evidence="10">3.5.1.2</ecNumber>
    </alternativeName>
    <alternativeName>
        <fullName evidence="10">IGP synthase subunit HisH</fullName>
    </alternativeName>
    <alternativeName>
        <fullName evidence="10">ImGP synthase subunit HisH</fullName>
        <shortName evidence="10">IGPS subunit HisH</shortName>
    </alternativeName>
</protein>
<evidence type="ECO:0000256" key="9">
    <source>
        <dbReference type="ARBA" id="ARBA00049534"/>
    </source>
</evidence>